<feature type="domain" description="UspA" evidence="2">
    <location>
        <begin position="8"/>
        <end position="144"/>
    </location>
</feature>
<dbReference type="EMBL" id="JNBY01000160">
    <property type="protein sequence ID" value="KDN80776.1"/>
    <property type="molecule type" value="Genomic_DNA"/>
</dbReference>
<evidence type="ECO:0000259" key="2">
    <source>
        <dbReference type="Pfam" id="PF00582"/>
    </source>
</evidence>
<accession>A0A066YRR8</accession>
<name>A0A066YRR8_9ACTN</name>
<comment type="similarity">
    <text evidence="1">Belongs to the universal stress protein A family.</text>
</comment>
<comment type="caution">
    <text evidence="3">The sequence shown here is derived from an EMBL/GenBank/DDBJ whole genome shotgun (WGS) entry which is preliminary data.</text>
</comment>
<sequence>MSSRTETRPIVLGVDARQVSPVVVGWAADEAERRGLPLRLVHVVPDEPRDRRGDGGSYLQSLREAGGVALEKAEGIALERHPGLAVSAALREGGPAPLLCAESARAALVVLGSRRLNRLEEALSRYSVAVPVGAQAHCPVAVVREPEHTSLRPPYVVLGVDGSPACGAAVRFAADLAGRRGAALRAVWVRRTPVRPFEPLESEPEIRRRLFESTAGCRADEPDLDLTHEVIAGDPVDELVRVSAHALAVVVGRHGRGGLTGLRLGSVPHGLVRRAPCPVVIVPAAPGAADPLARER</sequence>
<reference evidence="3 4" key="1">
    <citation type="submission" date="2014-05" db="EMBL/GenBank/DDBJ databases">
        <title>Draft Genome Sequence of Kitasatospora cheerisanensis KCTC 2395.</title>
        <authorList>
            <person name="Nam D.H."/>
        </authorList>
    </citation>
    <scope>NUCLEOTIDE SEQUENCE [LARGE SCALE GENOMIC DNA]</scope>
    <source>
        <strain evidence="3 4">KCTC 2395</strain>
    </source>
</reference>
<organism evidence="3 4">
    <name type="scientific">Kitasatospora cheerisanensis KCTC 2395</name>
    <dbReference type="NCBI Taxonomy" id="1348663"/>
    <lineage>
        <taxon>Bacteria</taxon>
        <taxon>Bacillati</taxon>
        <taxon>Actinomycetota</taxon>
        <taxon>Actinomycetes</taxon>
        <taxon>Kitasatosporales</taxon>
        <taxon>Streptomycetaceae</taxon>
        <taxon>Kitasatospora</taxon>
    </lineage>
</organism>
<protein>
    <recommendedName>
        <fullName evidence="2">UspA domain-containing protein</fullName>
    </recommendedName>
</protein>
<dbReference type="SUPFAM" id="SSF52402">
    <property type="entry name" value="Adenine nucleotide alpha hydrolases-like"/>
    <property type="match status" value="2"/>
</dbReference>
<dbReference type="PANTHER" id="PTHR46268">
    <property type="entry name" value="STRESS RESPONSE PROTEIN NHAX"/>
    <property type="match status" value="1"/>
</dbReference>
<dbReference type="RefSeq" id="WP_051653776.1">
    <property type="nucleotide sequence ID" value="NZ_KK853997.1"/>
</dbReference>
<feature type="domain" description="UspA" evidence="2">
    <location>
        <begin position="156"/>
        <end position="283"/>
    </location>
</feature>
<dbReference type="PANTHER" id="PTHR46268:SF6">
    <property type="entry name" value="UNIVERSAL STRESS PROTEIN UP12"/>
    <property type="match status" value="1"/>
</dbReference>
<dbReference type="PATRIC" id="fig|1348663.4.peg.7159"/>
<evidence type="ECO:0000313" key="3">
    <source>
        <dbReference type="EMBL" id="KDN80776.1"/>
    </source>
</evidence>
<dbReference type="Pfam" id="PF00582">
    <property type="entry name" value="Usp"/>
    <property type="match status" value="2"/>
</dbReference>
<dbReference type="InterPro" id="IPR014729">
    <property type="entry name" value="Rossmann-like_a/b/a_fold"/>
</dbReference>
<evidence type="ECO:0000256" key="1">
    <source>
        <dbReference type="ARBA" id="ARBA00008791"/>
    </source>
</evidence>
<dbReference type="InterPro" id="IPR006015">
    <property type="entry name" value="Universal_stress_UspA"/>
</dbReference>
<evidence type="ECO:0000313" key="4">
    <source>
        <dbReference type="Proteomes" id="UP000027178"/>
    </source>
</evidence>
<gene>
    <name evidence="3" type="ORF">KCH_74110</name>
</gene>
<dbReference type="PRINTS" id="PR01438">
    <property type="entry name" value="UNVRSLSTRESS"/>
</dbReference>
<dbReference type="Proteomes" id="UP000027178">
    <property type="component" value="Unassembled WGS sequence"/>
</dbReference>
<dbReference type="AlphaFoldDB" id="A0A066YRR8"/>
<dbReference type="eggNOG" id="COG0589">
    <property type="taxonomic scope" value="Bacteria"/>
</dbReference>
<keyword evidence="4" id="KW-1185">Reference proteome</keyword>
<dbReference type="Gene3D" id="3.40.50.620">
    <property type="entry name" value="HUPs"/>
    <property type="match status" value="2"/>
</dbReference>
<proteinExistence type="inferred from homology"/>
<dbReference type="HOGENOM" id="CLU_049301_2_3_11"/>
<dbReference type="OrthoDB" id="3404132at2"/>
<dbReference type="InterPro" id="IPR006016">
    <property type="entry name" value="UspA"/>
</dbReference>